<evidence type="ECO:0000313" key="3">
    <source>
        <dbReference type="Proteomes" id="UP000595231"/>
    </source>
</evidence>
<name>A0A7T4E216_9BURK</name>
<sequence length="200" mass="21250">MAGRIRVPQFFAPSMISSAVSLFLLRGLPLSRFDYPRWHSVLAMTLLGVLTGLDPSLLNEPGVIVLPVWFGVAVSVLSEWACFLVIFVILHWWMKRDGRWDGQGDLFNLVAASWLVCDMLCGGLVALGVPVSFTVPLWPYSLWVGAVALSGGIPKASRGYCLGGLALGLIPAGLATIAVLFAFGIFLAILGVAPPGSPAA</sequence>
<feature type="transmembrane region" description="Helical" evidence="1">
    <location>
        <begin position="137"/>
        <end position="153"/>
    </location>
</feature>
<keyword evidence="1" id="KW-0812">Transmembrane</keyword>
<protein>
    <recommendedName>
        <fullName evidence="4">Yip1 domain-containing protein</fullName>
    </recommendedName>
</protein>
<accession>A0A7T4E216</accession>
<keyword evidence="1" id="KW-0472">Membrane</keyword>
<gene>
    <name evidence="2" type="ORF">I6I07_25010</name>
</gene>
<proteinExistence type="predicted"/>
<dbReference type="EMBL" id="CP065997">
    <property type="protein sequence ID" value="QQB33847.1"/>
    <property type="molecule type" value="Genomic_DNA"/>
</dbReference>
<dbReference type="AlphaFoldDB" id="A0A7T4E216"/>
<reference evidence="2 3" key="1">
    <citation type="submission" date="2020-12" db="EMBL/GenBank/DDBJ databases">
        <title>FDA dAtabase for Regulatory Grade micrObial Sequences (FDA-ARGOS): Supporting development and validation of Infectious Disease Dx tests.</title>
        <authorList>
            <person name="Sproer C."/>
            <person name="Gronow S."/>
            <person name="Severitt S."/>
            <person name="Schroder I."/>
            <person name="Tallon L."/>
            <person name="Sadzewicz L."/>
            <person name="Zhao X."/>
            <person name="Boylan J."/>
            <person name="Ott S."/>
            <person name="Bowen H."/>
            <person name="Vavikolanu K."/>
            <person name="Mehta A."/>
            <person name="Aluvathingal J."/>
            <person name="Nadendla S."/>
            <person name="Lowell S."/>
            <person name="Myers T."/>
            <person name="Yan Y."/>
            <person name="Sichtig H."/>
        </authorList>
    </citation>
    <scope>NUCLEOTIDE SEQUENCE [LARGE SCALE GENOMIC DNA]</scope>
    <source>
        <strain evidence="2 3">FDAARGOS_1050</strain>
    </source>
</reference>
<organism evidence="2 3">
    <name type="scientific">Achromobacter deleyi</name>
    <dbReference type="NCBI Taxonomy" id="1353891"/>
    <lineage>
        <taxon>Bacteria</taxon>
        <taxon>Pseudomonadati</taxon>
        <taxon>Pseudomonadota</taxon>
        <taxon>Betaproteobacteria</taxon>
        <taxon>Burkholderiales</taxon>
        <taxon>Alcaligenaceae</taxon>
        <taxon>Achromobacter</taxon>
    </lineage>
</organism>
<keyword evidence="1" id="KW-1133">Transmembrane helix</keyword>
<feature type="transmembrane region" description="Helical" evidence="1">
    <location>
        <begin position="106"/>
        <end position="131"/>
    </location>
</feature>
<evidence type="ECO:0000313" key="2">
    <source>
        <dbReference type="EMBL" id="QQB33847.1"/>
    </source>
</evidence>
<feature type="transmembrane region" description="Helical" evidence="1">
    <location>
        <begin position="165"/>
        <end position="193"/>
    </location>
</feature>
<evidence type="ECO:0000256" key="1">
    <source>
        <dbReference type="SAM" id="Phobius"/>
    </source>
</evidence>
<feature type="transmembrane region" description="Helical" evidence="1">
    <location>
        <begin position="6"/>
        <end position="25"/>
    </location>
</feature>
<feature type="transmembrane region" description="Helical" evidence="1">
    <location>
        <begin position="64"/>
        <end position="94"/>
    </location>
</feature>
<dbReference type="Proteomes" id="UP000595231">
    <property type="component" value="Chromosome"/>
</dbReference>
<evidence type="ECO:0008006" key="4">
    <source>
        <dbReference type="Google" id="ProtNLM"/>
    </source>
</evidence>